<comment type="function">
    <text evidence="12">Plays a role as an effector of the ADP-ribosylation factor-like protein 2, ARL2.</text>
</comment>
<evidence type="ECO:0000256" key="5">
    <source>
        <dbReference type="ARBA" id="ARBA00014849"/>
    </source>
</evidence>
<evidence type="ECO:0000256" key="3">
    <source>
        <dbReference type="ARBA" id="ARBA00004300"/>
    </source>
</evidence>
<evidence type="ECO:0000256" key="9">
    <source>
        <dbReference type="ARBA" id="ARBA00023212"/>
    </source>
</evidence>
<dbReference type="GO" id="GO:0005813">
    <property type="term" value="C:centrosome"/>
    <property type="evidence" value="ECO:0007669"/>
    <property type="project" value="UniProtKB-SubCell"/>
</dbReference>
<dbReference type="GO" id="GO:0051457">
    <property type="term" value="P:maintenance of protein location in nucleus"/>
    <property type="evidence" value="ECO:0007669"/>
    <property type="project" value="TreeGrafter"/>
</dbReference>
<keyword evidence="9 12" id="KW-0206">Cytoskeleton</keyword>
<keyword evidence="8 12" id="KW-0496">Mitochondrion</keyword>
<evidence type="ECO:0000256" key="4">
    <source>
        <dbReference type="ARBA" id="ARBA00009880"/>
    </source>
</evidence>
<dbReference type="GO" id="GO:0005634">
    <property type="term" value="C:nucleus"/>
    <property type="evidence" value="ECO:0007669"/>
    <property type="project" value="UniProtKB-SubCell"/>
</dbReference>
<evidence type="ECO:0000256" key="8">
    <source>
        <dbReference type="ARBA" id="ARBA00023128"/>
    </source>
</evidence>
<dbReference type="PANTHER" id="PTHR15487:SF4">
    <property type="entry name" value="ADP-RIBOSYLATION FACTOR-LIKE PROTEIN 2-BINDING PROTEIN"/>
    <property type="match status" value="1"/>
</dbReference>
<evidence type="ECO:0000256" key="2">
    <source>
        <dbReference type="ARBA" id="ARBA00004123"/>
    </source>
</evidence>
<dbReference type="GO" id="GO:0005929">
    <property type="term" value="C:cilium"/>
    <property type="evidence" value="ECO:0007669"/>
    <property type="project" value="UniProtKB-UniRule"/>
</dbReference>
<dbReference type="AlphaFoldDB" id="A0A914X7B5"/>
<comment type="similarity">
    <text evidence="4 12">Belongs to the ARL2BP family.</text>
</comment>
<dbReference type="InterPro" id="IPR038849">
    <property type="entry name" value="ARL2BP"/>
</dbReference>
<dbReference type="InterPro" id="IPR023379">
    <property type="entry name" value="BART_dom"/>
</dbReference>
<organism evidence="14 15">
    <name type="scientific">Plectus sambesii</name>
    <dbReference type="NCBI Taxonomy" id="2011161"/>
    <lineage>
        <taxon>Eukaryota</taxon>
        <taxon>Metazoa</taxon>
        <taxon>Ecdysozoa</taxon>
        <taxon>Nematoda</taxon>
        <taxon>Chromadorea</taxon>
        <taxon>Plectida</taxon>
        <taxon>Plectina</taxon>
        <taxon>Plectoidea</taxon>
        <taxon>Plectidae</taxon>
        <taxon>Plectus</taxon>
    </lineage>
</organism>
<evidence type="ECO:0000256" key="10">
    <source>
        <dbReference type="ARBA" id="ARBA00023242"/>
    </source>
</evidence>
<dbReference type="Pfam" id="PF11527">
    <property type="entry name" value="ARL2_Bind_BART"/>
    <property type="match status" value="1"/>
</dbReference>
<dbReference type="InterPro" id="IPR042541">
    <property type="entry name" value="BART_sf"/>
</dbReference>
<proteinExistence type="inferred from homology"/>
<protein>
    <recommendedName>
        <fullName evidence="5 12">ADP-ribosylation factor-like protein 2-binding protein</fullName>
        <shortName evidence="12">ARF-like 2-binding protein</shortName>
    </recommendedName>
</protein>
<evidence type="ECO:0000313" key="15">
    <source>
        <dbReference type="WBParaSite" id="PSAMB.scaffold6686size8984.g28925.t1"/>
    </source>
</evidence>
<sequence length="145" mass="16831">MTFTNTVDTRRALEVIESCLLTLEFSELQSAMLDTFCDAFTEDDENKLEYMDYFELYKNSVEQFLTERLARTLPADFNMDHFLLSVEQMQEQLTDDAVLQNPDIQNIITSIMDFCAFKELVLSRKEAIKLDGLAEVLSITPFKMQ</sequence>
<evidence type="ECO:0000259" key="13">
    <source>
        <dbReference type="Pfam" id="PF11527"/>
    </source>
</evidence>
<dbReference type="Gene3D" id="1.20.1520.10">
    <property type="entry name" value="ADP-ribosylation factor-like 2-binding protein, domain"/>
    <property type="match status" value="1"/>
</dbReference>
<keyword evidence="10 12" id="KW-0539">Nucleus</keyword>
<accession>A0A914X7B5</accession>
<dbReference type="Proteomes" id="UP000887566">
    <property type="component" value="Unplaced"/>
</dbReference>
<evidence type="ECO:0000256" key="12">
    <source>
        <dbReference type="RuleBase" id="RU367099"/>
    </source>
</evidence>
<evidence type="ECO:0000313" key="14">
    <source>
        <dbReference type="Proteomes" id="UP000887566"/>
    </source>
</evidence>
<keyword evidence="11 12" id="KW-0966">Cell projection</keyword>
<name>A0A914X7B5_9BILA</name>
<evidence type="ECO:0000256" key="7">
    <source>
        <dbReference type="ARBA" id="ARBA00023069"/>
    </source>
</evidence>
<keyword evidence="6 12" id="KW-0963">Cytoplasm</keyword>
<dbReference type="GO" id="GO:0005758">
    <property type="term" value="C:mitochondrial intermembrane space"/>
    <property type="evidence" value="ECO:0007669"/>
    <property type="project" value="UniProtKB-SubCell"/>
</dbReference>
<reference evidence="15" key="1">
    <citation type="submission" date="2022-11" db="UniProtKB">
        <authorList>
            <consortium name="WormBaseParasite"/>
        </authorList>
    </citation>
    <scope>IDENTIFICATION</scope>
</reference>
<dbReference type="PANTHER" id="PTHR15487">
    <property type="entry name" value="ADP-RIBOSYLATION FACTOR-LIKE PROTEIN 2-BINDING PROTEIN"/>
    <property type="match status" value="1"/>
</dbReference>
<evidence type="ECO:0000256" key="6">
    <source>
        <dbReference type="ARBA" id="ARBA00022490"/>
    </source>
</evidence>
<keyword evidence="7 12" id="KW-0969">Cilium</keyword>
<evidence type="ECO:0000256" key="11">
    <source>
        <dbReference type="ARBA" id="ARBA00023273"/>
    </source>
</evidence>
<evidence type="ECO:0000256" key="1">
    <source>
        <dbReference type="ARBA" id="ARBA00004120"/>
    </source>
</evidence>
<feature type="domain" description="BART" evidence="13">
    <location>
        <begin position="12"/>
        <end position="128"/>
    </location>
</feature>
<dbReference type="WBParaSite" id="PSAMB.scaffold6686size8984.g28925.t1">
    <property type="protein sequence ID" value="PSAMB.scaffold6686size8984.g28925.t1"/>
    <property type="gene ID" value="PSAMB.scaffold6686size8984.g28925"/>
</dbReference>
<comment type="subcellular location">
    <subcellularLocation>
        <location evidence="1 12">Cytoplasm</location>
        <location evidence="1 12">Cytoskeleton</location>
        <location evidence="1 12">Cilium basal body</location>
    </subcellularLocation>
    <subcellularLocation>
        <location evidence="3 12">Cytoplasm</location>
        <location evidence="3 12">Cytoskeleton</location>
        <location evidence="3 12">Microtubule organizing center</location>
        <location evidence="3 12">Centrosome</location>
    </subcellularLocation>
    <subcellularLocation>
        <location evidence="12">Cytoplasm</location>
    </subcellularLocation>
    <subcellularLocation>
        <location evidence="2 12">Nucleus</location>
    </subcellularLocation>
    <subcellularLocation>
        <location evidence="12">Mitochondrion intermembrane space</location>
    </subcellularLocation>
</comment>
<keyword evidence="14" id="KW-1185">Reference proteome</keyword>